<evidence type="ECO:0000313" key="3">
    <source>
        <dbReference type="EMBL" id="MCK0195656.1"/>
    </source>
</evidence>
<dbReference type="Proteomes" id="UP001203284">
    <property type="component" value="Unassembled WGS sequence"/>
</dbReference>
<evidence type="ECO:0000313" key="4">
    <source>
        <dbReference type="Proteomes" id="UP001203284"/>
    </source>
</evidence>
<gene>
    <name evidence="3" type="primary">lpxI</name>
    <name evidence="3" type="ORF">MWN34_01890</name>
</gene>
<organism evidence="3 4">
    <name type="scientific">Ancylobacter crimeensis</name>
    <dbReference type="NCBI Taxonomy" id="2579147"/>
    <lineage>
        <taxon>Bacteria</taxon>
        <taxon>Pseudomonadati</taxon>
        <taxon>Pseudomonadota</taxon>
        <taxon>Alphaproteobacteria</taxon>
        <taxon>Hyphomicrobiales</taxon>
        <taxon>Xanthobacteraceae</taxon>
        <taxon>Ancylobacter</taxon>
    </lineage>
</organism>
<dbReference type="InterPro" id="IPR041255">
    <property type="entry name" value="LpxI_N"/>
</dbReference>
<dbReference type="Gene3D" id="3.40.50.20">
    <property type="match status" value="1"/>
</dbReference>
<dbReference type="PANTHER" id="PTHR39962:SF1">
    <property type="entry name" value="LPXI FAMILY PROTEIN"/>
    <property type="match status" value="1"/>
</dbReference>
<dbReference type="InterPro" id="IPR053174">
    <property type="entry name" value="LpxI"/>
</dbReference>
<sequence>MAAKPTQVEPVSRSEAAPAIGESANPGPLGIICGGGAFPIAVARAAQAAGRPVVLFALRGSAGQEVEAFPHVWIPMGRFGFLQAELKRHGCREVVMIGNVMRPRIRDIRLDWATLKRMPRVLRMFRGGDDHLLTGVARLFEEAGFRLLGAHEVAPSILAPEGVLGRVQPRHEERDDARIGMRALHVLGPLDIGQGLVVMSGHVVAVEAAEGTDLMLERCADLRQRGRIKAPNPCGVLVKRPKEGQDRRLDLPSLGPQTVQGVAKAGIAGIAIEAGGVIVSEFEELVRQADEAGIFLLGVPADVDETA</sequence>
<dbReference type="Gene3D" id="3.40.140.80">
    <property type="match status" value="1"/>
</dbReference>
<dbReference type="GO" id="GO:0016787">
    <property type="term" value="F:hydrolase activity"/>
    <property type="evidence" value="ECO:0007669"/>
    <property type="project" value="UniProtKB-KW"/>
</dbReference>
<evidence type="ECO:0000259" key="1">
    <source>
        <dbReference type="Pfam" id="PF06230"/>
    </source>
</evidence>
<protein>
    <submittedName>
        <fullName evidence="3">UDP-2,3-diacylglucosamine diphosphatase LpxI</fullName>
        <ecNumber evidence="3">3.6.1.54</ecNumber>
    </submittedName>
</protein>
<evidence type="ECO:0000259" key="2">
    <source>
        <dbReference type="Pfam" id="PF17930"/>
    </source>
</evidence>
<dbReference type="EMBL" id="JALKCH010000001">
    <property type="protein sequence ID" value="MCK0195656.1"/>
    <property type="molecule type" value="Genomic_DNA"/>
</dbReference>
<dbReference type="Pfam" id="PF17930">
    <property type="entry name" value="LpxI_N"/>
    <property type="match status" value="1"/>
</dbReference>
<reference evidence="3 4" key="1">
    <citation type="submission" date="2022-04" db="EMBL/GenBank/DDBJ databases">
        <authorList>
            <person name="Grouzdev D.S."/>
            <person name="Pantiukh K.S."/>
            <person name="Krutkina M.S."/>
        </authorList>
    </citation>
    <scope>NUCLEOTIDE SEQUENCE [LARGE SCALE GENOMIC DNA]</scope>
    <source>
        <strain evidence="3 4">6x-1</strain>
    </source>
</reference>
<comment type="caution">
    <text evidence="3">The sequence shown here is derived from an EMBL/GenBank/DDBJ whole genome shotgun (WGS) entry which is preliminary data.</text>
</comment>
<feature type="domain" description="LpxI N-terminal" evidence="2">
    <location>
        <begin position="29"/>
        <end position="156"/>
    </location>
</feature>
<dbReference type="PANTHER" id="PTHR39962">
    <property type="entry name" value="BLL4848 PROTEIN"/>
    <property type="match status" value="1"/>
</dbReference>
<dbReference type="RefSeq" id="WP_247025992.1">
    <property type="nucleotide sequence ID" value="NZ_JALKCH010000001.1"/>
</dbReference>
<dbReference type="Pfam" id="PF06230">
    <property type="entry name" value="LpxI_C"/>
    <property type="match status" value="1"/>
</dbReference>
<keyword evidence="4" id="KW-1185">Reference proteome</keyword>
<feature type="domain" description="LpxI C-terminal" evidence="1">
    <location>
        <begin position="160"/>
        <end position="296"/>
    </location>
</feature>
<dbReference type="InterPro" id="IPR043167">
    <property type="entry name" value="LpxI_C_sf"/>
</dbReference>
<proteinExistence type="predicted"/>
<dbReference type="EC" id="3.6.1.54" evidence="3"/>
<keyword evidence="3" id="KW-0378">Hydrolase</keyword>
<accession>A0ABT0D6T8</accession>
<name>A0ABT0D6T8_9HYPH</name>
<dbReference type="InterPro" id="IPR010415">
    <property type="entry name" value="LpxI_C"/>
</dbReference>